<dbReference type="KEGG" id="mrr:Moror_5631"/>
<organism evidence="1 2">
    <name type="scientific">Moniliophthora roreri (strain MCA 2997)</name>
    <name type="common">Cocoa frosty pod rot fungus</name>
    <name type="synonym">Crinipellis roreri</name>
    <dbReference type="NCBI Taxonomy" id="1381753"/>
    <lineage>
        <taxon>Eukaryota</taxon>
        <taxon>Fungi</taxon>
        <taxon>Dikarya</taxon>
        <taxon>Basidiomycota</taxon>
        <taxon>Agaricomycotina</taxon>
        <taxon>Agaricomycetes</taxon>
        <taxon>Agaricomycetidae</taxon>
        <taxon>Agaricales</taxon>
        <taxon>Marasmiineae</taxon>
        <taxon>Marasmiaceae</taxon>
        <taxon>Moniliophthora</taxon>
    </lineage>
</organism>
<evidence type="ECO:0000313" key="2">
    <source>
        <dbReference type="Proteomes" id="UP000017559"/>
    </source>
</evidence>
<dbReference type="OrthoDB" id="3038857at2759"/>
<dbReference type="AlphaFoldDB" id="V2WMI7"/>
<proteinExistence type="predicted"/>
<accession>V2WMI7</accession>
<dbReference type="EMBL" id="AWSO01001802">
    <property type="protein sequence ID" value="ESK82777.1"/>
    <property type="molecule type" value="Genomic_DNA"/>
</dbReference>
<name>V2WMI7_MONRO</name>
<evidence type="ECO:0000313" key="1">
    <source>
        <dbReference type="EMBL" id="ESK82777.1"/>
    </source>
</evidence>
<dbReference type="HOGENOM" id="CLU_1521377_0_0_1"/>
<sequence length="192" mass="21566">MLRAIHRLDELDALCHKFISQGMLQGMTSAFTGALLLGTLKVQEEDDTEARELEFDDLSPSHAPKSHVSVRLAAQARGYSSWDLQALAVQINQRTFPWLLREYLYEQRYPDKADQVSEIPLNRLPEPDGQVTIYHSAVVSCYVPSDDCGREGMYSEIFQSNPHWMKSTPRYDTVLVAIDEGEGSAMNGMAVA</sequence>
<reference evidence="1 2" key="1">
    <citation type="journal article" date="2014" name="BMC Genomics">
        <title>Genome and secretome analysis of the hemibiotrophic fungal pathogen, Moniliophthora roreri, which causes frosty pod rot disease of cacao: mechanisms of the biotrophic and necrotrophic phases.</title>
        <authorList>
            <person name="Meinhardt L.W."/>
            <person name="Costa G.G.L."/>
            <person name="Thomazella D.P.T."/>
            <person name="Teixeira P.J.P.L."/>
            <person name="Carazzolle M.F."/>
            <person name="Schuster S.C."/>
            <person name="Carlson J.E."/>
            <person name="Guiltinan M.J."/>
            <person name="Mieczkowski P."/>
            <person name="Farmer A."/>
            <person name="Ramaraj T."/>
            <person name="Crozier J."/>
            <person name="Davis R.E."/>
            <person name="Shao J."/>
            <person name="Melnick R.L."/>
            <person name="Pereira G.A.G."/>
            <person name="Bailey B.A."/>
        </authorList>
    </citation>
    <scope>NUCLEOTIDE SEQUENCE [LARGE SCALE GENOMIC DNA]</scope>
    <source>
        <strain evidence="1 2">MCA 2997</strain>
    </source>
</reference>
<protein>
    <submittedName>
        <fullName evidence="1">Uncharacterized protein</fullName>
    </submittedName>
</protein>
<dbReference type="Proteomes" id="UP000017559">
    <property type="component" value="Unassembled WGS sequence"/>
</dbReference>
<gene>
    <name evidence="1" type="ORF">Moror_5631</name>
</gene>
<dbReference type="STRING" id="1381753.V2WMI7"/>
<keyword evidence="2" id="KW-1185">Reference proteome</keyword>
<comment type="caution">
    <text evidence="1">The sequence shown here is derived from an EMBL/GenBank/DDBJ whole genome shotgun (WGS) entry which is preliminary data.</text>
</comment>